<proteinExistence type="predicted"/>
<name>A0AA86GLD1_9SPHN</name>
<evidence type="ECO:0000256" key="1">
    <source>
        <dbReference type="ARBA" id="ARBA00022729"/>
    </source>
</evidence>
<dbReference type="PANTHER" id="PTHR47197">
    <property type="entry name" value="PROTEIN NIRF"/>
    <property type="match status" value="1"/>
</dbReference>
<dbReference type="InterPro" id="IPR015943">
    <property type="entry name" value="WD40/YVTN_repeat-like_dom_sf"/>
</dbReference>
<dbReference type="InterPro" id="IPR051200">
    <property type="entry name" value="Host-pathogen_enzymatic-act"/>
</dbReference>
<reference evidence="5 6" key="1">
    <citation type="journal article" date="2016" name="BMC Genomics">
        <title>Genomic analysis of the nitrate-respiring Sphingopyxis granuli (formerly Sphingomonas macrogoltabida) strain TFA.</title>
        <authorList>
            <person name="Garcia-Romero I."/>
            <person name="Perez-Pulido A.J."/>
            <person name="Gonzalez-Flores Y.E."/>
            <person name="Reyes-Ramirez F."/>
            <person name="Santero E."/>
            <person name="Floriano B."/>
        </authorList>
    </citation>
    <scope>NUCLEOTIDE SEQUENCE [LARGE SCALE GENOMIC DNA]</scope>
    <source>
        <strain evidence="5 6">TFA</strain>
    </source>
</reference>
<evidence type="ECO:0000313" key="6">
    <source>
        <dbReference type="Proteomes" id="UP000058599"/>
    </source>
</evidence>
<dbReference type="KEGG" id="sgi:SGRAN_2707"/>
<gene>
    <name evidence="5" type="ORF">SGRAN_2707</name>
</gene>
<organism evidence="5 6">
    <name type="scientific">Sphingopyxis granuli</name>
    <dbReference type="NCBI Taxonomy" id="267128"/>
    <lineage>
        <taxon>Bacteria</taxon>
        <taxon>Pseudomonadati</taxon>
        <taxon>Pseudomonadota</taxon>
        <taxon>Alphaproteobacteria</taxon>
        <taxon>Sphingomonadales</taxon>
        <taxon>Sphingomonadaceae</taxon>
        <taxon>Sphingopyxis</taxon>
    </lineage>
</organism>
<dbReference type="PANTHER" id="PTHR47197:SF3">
    <property type="entry name" value="DIHYDRO-HEME D1 DEHYDROGENASE"/>
    <property type="match status" value="1"/>
</dbReference>
<dbReference type="SUPFAM" id="SSF51004">
    <property type="entry name" value="C-terminal (heme d1) domain of cytochrome cd1-nitrite reductase"/>
    <property type="match status" value="1"/>
</dbReference>
<feature type="region of interest" description="Disordered" evidence="2">
    <location>
        <begin position="328"/>
        <end position="353"/>
    </location>
</feature>
<feature type="domain" description="YNCE-like beta-propeller" evidence="4">
    <location>
        <begin position="160"/>
        <end position="325"/>
    </location>
</feature>
<keyword evidence="6" id="KW-1185">Reference proteome</keyword>
<accession>A0AA86GLD1</accession>
<dbReference type="InterPro" id="IPR048433">
    <property type="entry name" value="YNCE-like_beta-prop"/>
</dbReference>
<keyword evidence="1 3" id="KW-0732">Signal</keyword>
<dbReference type="AlphaFoldDB" id="A0AA86GLD1"/>
<evidence type="ECO:0000256" key="3">
    <source>
        <dbReference type="SAM" id="SignalP"/>
    </source>
</evidence>
<dbReference type="InterPro" id="IPR011048">
    <property type="entry name" value="Haem_d1_sf"/>
</dbReference>
<dbReference type="RefSeq" id="WP_067184487.1">
    <property type="nucleotide sequence ID" value="NZ_CP012199.1"/>
</dbReference>
<feature type="signal peptide" evidence="3">
    <location>
        <begin position="1"/>
        <end position="24"/>
    </location>
</feature>
<dbReference type="EMBL" id="CP012199">
    <property type="protein sequence ID" value="AMG75057.1"/>
    <property type="molecule type" value="Genomic_DNA"/>
</dbReference>
<evidence type="ECO:0000256" key="2">
    <source>
        <dbReference type="SAM" id="MobiDB-lite"/>
    </source>
</evidence>
<protein>
    <submittedName>
        <fullName evidence="5">PQQ enzyme repeat protein</fullName>
    </submittedName>
</protein>
<dbReference type="Proteomes" id="UP000058599">
    <property type="component" value="Chromosome"/>
</dbReference>
<evidence type="ECO:0000259" key="4">
    <source>
        <dbReference type="Pfam" id="PF21783"/>
    </source>
</evidence>
<dbReference type="Pfam" id="PF21783">
    <property type="entry name" value="YNCE"/>
    <property type="match status" value="1"/>
</dbReference>
<sequence>MIMRNAFKLSVALVTLAGATAAWAKPAVDRSVKVAPGGLYEIVQNGADNDIYIAAVGPRGEDKGAIVRLDGKTLQPKGSIDVSTSPLYGLAINQTTQILYGTDTRNGSVSAVDLATGKVVGTVKVGEKAHVRQVAVDEGANKVYVTVVGAMRGSDTPSAIWVIDGKSNTLDRVIEVPGISLTGLALDPANKRIFSTGMSSNDVIVLDSDSGAVKARWPSGGENAINVAYDGATQRLFVANQGNGVLGVINAKDGSLIKAVPTGEGALSVAYNGAVDQIYVANRRAGTVSVVDAKTYEKLADLETGTFPQTIAINRADNSVYVTNKARGLPRDAAPGTPPVDDPKGDTVTLIRP</sequence>
<dbReference type="Gene3D" id="2.130.10.10">
    <property type="entry name" value="YVTN repeat-like/Quinoprotein amine dehydrogenase"/>
    <property type="match status" value="1"/>
</dbReference>
<evidence type="ECO:0000313" key="5">
    <source>
        <dbReference type="EMBL" id="AMG75057.1"/>
    </source>
</evidence>
<feature type="chain" id="PRO_5041689826" evidence="3">
    <location>
        <begin position="25"/>
        <end position="353"/>
    </location>
</feature>